<evidence type="ECO:0000256" key="1">
    <source>
        <dbReference type="ARBA" id="ARBA00004651"/>
    </source>
</evidence>
<evidence type="ECO:0000313" key="10">
    <source>
        <dbReference type="Proteomes" id="UP000198935"/>
    </source>
</evidence>
<dbReference type="AlphaFoldDB" id="A0A1H3SV71"/>
<feature type="transmembrane region" description="Helical" evidence="8">
    <location>
        <begin position="196"/>
        <end position="217"/>
    </location>
</feature>
<evidence type="ECO:0000256" key="6">
    <source>
        <dbReference type="ARBA" id="ARBA00022989"/>
    </source>
</evidence>
<organism evidence="9 10">
    <name type="scientific">Evansella caseinilytica</name>
    <dbReference type="NCBI Taxonomy" id="1503961"/>
    <lineage>
        <taxon>Bacteria</taxon>
        <taxon>Bacillati</taxon>
        <taxon>Bacillota</taxon>
        <taxon>Bacilli</taxon>
        <taxon>Bacillales</taxon>
        <taxon>Bacillaceae</taxon>
        <taxon>Evansella</taxon>
    </lineage>
</organism>
<keyword evidence="10" id="KW-1185">Reference proteome</keyword>
<dbReference type="GO" id="GO:0022857">
    <property type="term" value="F:transmembrane transporter activity"/>
    <property type="evidence" value="ECO:0007669"/>
    <property type="project" value="InterPro"/>
</dbReference>
<proteinExistence type="inferred from homology"/>
<comment type="similarity">
    <text evidence="2">Belongs to the binding-protein-dependent transport system permease family. FecCD subfamily.</text>
</comment>
<dbReference type="FunFam" id="1.10.3470.10:FF:000001">
    <property type="entry name" value="Vitamin B12 ABC transporter permease BtuC"/>
    <property type="match status" value="1"/>
</dbReference>
<feature type="transmembrane region" description="Helical" evidence="8">
    <location>
        <begin position="92"/>
        <end position="112"/>
    </location>
</feature>
<feature type="transmembrane region" description="Helical" evidence="8">
    <location>
        <begin position="12"/>
        <end position="31"/>
    </location>
</feature>
<keyword evidence="5 8" id="KW-0812">Transmembrane</keyword>
<evidence type="ECO:0000256" key="7">
    <source>
        <dbReference type="ARBA" id="ARBA00023136"/>
    </source>
</evidence>
<dbReference type="GO" id="GO:0005886">
    <property type="term" value="C:plasma membrane"/>
    <property type="evidence" value="ECO:0007669"/>
    <property type="project" value="UniProtKB-SubCell"/>
</dbReference>
<reference evidence="10" key="1">
    <citation type="submission" date="2016-10" db="EMBL/GenBank/DDBJ databases">
        <authorList>
            <person name="Varghese N."/>
            <person name="Submissions S."/>
        </authorList>
    </citation>
    <scope>NUCLEOTIDE SEQUENCE [LARGE SCALE GENOMIC DNA]</scope>
    <source>
        <strain evidence="10">SP</strain>
    </source>
</reference>
<feature type="transmembrane region" description="Helical" evidence="8">
    <location>
        <begin position="118"/>
        <end position="144"/>
    </location>
</feature>
<feature type="transmembrane region" description="Helical" evidence="8">
    <location>
        <begin position="63"/>
        <end position="80"/>
    </location>
</feature>
<dbReference type="InterPro" id="IPR000522">
    <property type="entry name" value="ABC_transptr_permease_BtuC"/>
</dbReference>
<gene>
    <name evidence="9" type="ORF">SAMN05421736_11210</name>
</gene>
<dbReference type="SUPFAM" id="SSF81345">
    <property type="entry name" value="ABC transporter involved in vitamin B12 uptake, BtuC"/>
    <property type="match status" value="1"/>
</dbReference>
<dbReference type="GO" id="GO:0033214">
    <property type="term" value="P:siderophore-iron import into cell"/>
    <property type="evidence" value="ECO:0007669"/>
    <property type="project" value="TreeGrafter"/>
</dbReference>
<feature type="transmembrane region" description="Helical" evidence="8">
    <location>
        <begin position="317"/>
        <end position="334"/>
    </location>
</feature>
<evidence type="ECO:0000256" key="4">
    <source>
        <dbReference type="ARBA" id="ARBA00022475"/>
    </source>
</evidence>
<dbReference type="PANTHER" id="PTHR30472">
    <property type="entry name" value="FERRIC ENTEROBACTIN TRANSPORT SYSTEM PERMEASE PROTEIN"/>
    <property type="match status" value="1"/>
</dbReference>
<dbReference type="InterPro" id="IPR037294">
    <property type="entry name" value="ABC_BtuC-like"/>
</dbReference>
<evidence type="ECO:0000256" key="3">
    <source>
        <dbReference type="ARBA" id="ARBA00022448"/>
    </source>
</evidence>
<protein>
    <submittedName>
        <fullName evidence="9">Iron complex transport system permease protein</fullName>
    </submittedName>
</protein>
<sequence length="338" mass="36514">MKQDVRFRTAMLTGVCLVLLLIYISLTIGIYEMTFKELVETILRINPSDHLDLVIFKFRLPRILLAALIGLGLGTAGAVLQAVSKNGLADPGILGINSGAGAAIVVFMFFVHGQVTGAGWLVIMAMPLFGLFGGLAAALTIYLISWENGRLDPQRFLLTGIAVGTGIGAFTLFISLKMKAQDFEMATVWLSGSIYSANWMYIVSMLPWFFLCLPIILKRTYLLDMFQLGEDSLTSLGVSVEREKAILLLSSIGLVSACVSVAGSISFVGLMAPHIARLLIGHRHKQLVPFCGVIGMILVIGADFIGKSVVAPSEIPVGIVIAIIGVPYFVFLLFKMKI</sequence>
<keyword evidence="6 8" id="KW-1133">Transmembrane helix</keyword>
<dbReference type="Proteomes" id="UP000198935">
    <property type="component" value="Unassembled WGS sequence"/>
</dbReference>
<comment type="subcellular location">
    <subcellularLocation>
        <location evidence="1">Cell membrane</location>
        <topology evidence="1">Multi-pass membrane protein</topology>
    </subcellularLocation>
</comment>
<name>A0A1H3SV71_9BACI</name>
<dbReference type="STRING" id="1503961.SAMN05421736_11210"/>
<feature type="transmembrane region" description="Helical" evidence="8">
    <location>
        <begin position="245"/>
        <end position="267"/>
    </location>
</feature>
<dbReference type="PANTHER" id="PTHR30472:SF23">
    <property type="entry name" value="IRON-UPTAKE SYSTEM PERMEASE PROTEIN FEUC"/>
    <property type="match status" value="1"/>
</dbReference>
<dbReference type="Pfam" id="PF01032">
    <property type="entry name" value="FecCD"/>
    <property type="match status" value="1"/>
</dbReference>
<dbReference type="Gene3D" id="1.10.3470.10">
    <property type="entry name" value="ABC transporter involved in vitamin B12 uptake, BtuC"/>
    <property type="match status" value="1"/>
</dbReference>
<feature type="transmembrane region" description="Helical" evidence="8">
    <location>
        <begin position="156"/>
        <end position="176"/>
    </location>
</feature>
<feature type="transmembrane region" description="Helical" evidence="8">
    <location>
        <begin position="287"/>
        <end position="305"/>
    </location>
</feature>
<accession>A0A1H3SV71</accession>
<evidence type="ECO:0000256" key="2">
    <source>
        <dbReference type="ARBA" id="ARBA00007935"/>
    </source>
</evidence>
<evidence type="ECO:0000256" key="5">
    <source>
        <dbReference type="ARBA" id="ARBA00022692"/>
    </source>
</evidence>
<evidence type="ECO:0000313" key="9">
    <source>
        <dbReference type="EMBL" id="SDZ41029.1"/>
    </source>
</evidence>
<dbReference type="CDD" id="cd06550">
    <property type="entry name" value="TM_ABC_iron-siderophores_like"/>
    <property type="match status" value="1"/>
</dbReference>
<keyword evidence="3" id="KW-0813">Transport</keyword>
<keyword evidence="4" id="KW-1003">Cell membrane</keyword>
<dbReference type="EMBL" id="FNPI01000012">
    <property type="protein sequence ID" value="SDZ41029.1"/>
    <property type="molecule type" value="Genomic_DNA"/>
</dbReference>
<keyword evidence="7 8" id="KW-0472">Membrane</keyword>
<evidence type="ECO:0000256" key="8">
    <source>
        <dbReference type="SAM" id="Phobius"/>
    </source>
</evidence>